<gene>
    <name evidence="8" type="ORF">BJ508DRAFT_343560</name>
</gene>
<keyword evidence="3 5" id="KW-0378">Hydrolase</keyword>
<dbReference type="SUPFAM" id="SSF52743">
    <property type="entry name" value="Subtilisin-like"/>
    <property type="match status" value="1"/>
</dbReference>
<reference evidence="8 9" key="1">
    <citation type="journal article" date="2018" name="Nat. Ecol. Evol.">
        <title>Pezizomycetes genomes reveal the molecular basis of ectomycorrhizal truffle lifestyle.</title>
        <authorList>
            <person name="Murat C."/>
            <person name="Payen T."/>
            <person name="Noel B."/>
            <person name="Kuo A."/>
            <person name="Morin E."/>
            <person name="Chen J."/>
            <person name="Kohler A."/>
            <person name="Krizsan K."/>
            <person name="Balestrini R."/>
            <person name="Da Silva C."/>
            <person name="Montanini B."/>
            <person name="Hainaut M."/>
            <person name="Levati E."/>
            <person name="Barry K.W."/>
            <person name="Belfiori B."/>
            <person name="Cichocki N."/>
            <person name="Clum A."/>
            <person name="Dockter R.B."/>
            <person name="Fauchery L."/>
            <person name="Guy J."/>
            <person name="Iotti M."/>
            <person name="Le Tacon F."/>
            <person name="Lindquist E.A."/>
            <person name="Lipzen A."/>
            <person name="Malagnac F."/>
            <person name="Mello A."/>
            <person name="Molinier V."/>
            <person name="Miyauchi S."/>
            <person name="Poulain J."/>
            <person name="Riccioni C."/>
            <person name="Rubini A."/>
            <person name="Sitrit Y."/>
            <person name="Splivallo R."/>
            <person name="Traeger S."/>
            <person name="Wang M."/>
            <person name="Zifcakova L."/>
            <person name="Wipf D."/>
            <person name="Zambonelli A."/>
            <person name="Paolocci F."/>
            <person name="Nowrousian M."/>
            <person name="Ottonello S."/>
            <person name="Baldrian P."/>
            <person name="Spatafora J.W."/>
            <person name="Henrissat B."/>
            <person name="Nagy L.G."/>
            <person name="Aury J.M."/>
            <person name="Wincker P."/>
            <person name="Grigoriev I.V."/>
            <person name="Bonfante P."/>
            <person name="Martin F.M."/>
        </authorList>
    </citation>
    <scope>NUCLEOTIDE SEQUENCE [LARGE SCALE GENOMIC DNA]</scope>
    <source>
        <strain evidence="8 9">RN42</strain>
    </source>
</reference>
<feature type="active site" description="Charge relay system" evidence="5">
    <location>
        <position position="201"/>
    </location>
</feature>
<keyword evidence="6" id="KW-0812">Transmembrane</keyword>
<keyword evidence="6" id="KW-1133">Transmembrane helix</keyword>
<comment type="similarity">
    <text evidence="1 5">Belongs to the peptidase S8 family.</text>
</comment>
<dbReference type="InterPro" id="IPR000209">
    <property type="entry name" value="Peptidase_S8/S53_dom"/>
</dbReference>
<dbReference type="Proteomes" id="UP000275078">
    <property type="component" value="Unassembled WGS sequence"/>
</dbReference>
<keyword evidence="4 5" id="KW-0720">Serine protease</keyword>
<evidence type="ECO:0000256" key="6">
    <source>
        <dbReference type="SAM" id="Phobius"/>
    </source>
</evidence>
<sequence length="878" mass="96300">MICIAFIFDKLSSFRDVTSAAKEVSLDALDIAKLLAKALPFALSTPRFSKKYIFGLNADGFGRFLNQHLTPCEKGAGRYQLLYWRLVTLILWCSLLGCAVSLPTGTGNAVKMNNNLNEGAICTAVPDLAVVGDYWEIFHGRTGITDLHKNGYLGAGVAIAVIDHAIDLTHPGFGTGRCTDSYNFITNNTNVQPHVNATFSHGTNVALAAVACDTVLRGTAPSASILAYQGGTVAQEPSDSQFHKFNLESLSHLETVINRALNYSAKVISLSSGSTRSWASGAIQSFLAGISKRALILASATNQGFDTAFRQTIFSSTNEVIGVGNYDSGLIPAYRIAAVENVDGQESSRNMFYIYGSPPQKVKRLNLHVFLLENDEKTDVCEPFPWPLSFKSSDLLLLYASRFDKECLEKIGGFYDRGATGMFLWTDNGLKDFIQDSPQGLKGGRYREKAFGYLPGLVPSSGPGPTYDLRFGVNIIGPGENHLTGGLHHQYVTSSGTSLATPNIAGSAALIIAADELHRLTEDPDYYSALRSRIITSGNPILASSSYRHNGDQRAVIYEPSWRQAAGLFNGTLAMSRKLGIWPPFLELSDDDHLFAKKQTLRLKNNSSKHTIILRHLQGPGQLMVDNTAAYPAIAYLFQMPLDIEMKAEIIFSTFEVTLEPDEEVSVSLDFTTPEVEENLRRQLPLYGGWVQIDNDEGDTYTVAYFGAACSMKRDLELWLTPPKIIFSTAADGIFALSDDSIVQLPTQVQDEHYTVMINLALGSAHVRADYVEADWNPSSEADEWKYPPETGKNGFVASAYRCSEENAERLGPGYGGTCDPPFGSIHLDGWIGDGDKFLPPGQYRLRVMILKIFGDKSVEDDWVLWTSPIVFEVRGED</sequence>
<dbReference type="Pfam" id="PF00082">
    <property type="entry name" value="Peptidase_S8"/>
    <property type="match status" value="1"/>
</dbReference>
<evidence type="ECO:0000259" key="7">
    <source>
        <dbReference type="Pfam" id="PF00082"/>
    </source>
</evidence>
<evidence type="ECO:0000256" key="1">
    <source>
        <dbReference type="ARBA" id="ARBA00011073"/>
    </source>
</evidence>
<evidence type="ECO:0000313" key="8">
    <source>
        <dbReference type="EMBL" id="RPA72104.1"/>
    </source>
</evidence>
<evidence type="ECO:0000256" key="5">
    <source>
        <dbReference type="PROSITE-ProRule" id="PRU01240"/>
    </source>
</evidence>
<protein>
    <submittedName>
        <fullName evidence="8">Subtilisin-like protein</fullName>
    </submittedName>
</protein>
<evidence type="ECO:0000256" key="4">
    <source>
        <dbReference type="ARBA" id="ARBA00022825"/>
    </source>
</evidence>
<dbReference type="PRINTS" id="PR00723">
    <property type="entry name" value="SUBTILISIN"/>
</dbReference>
<feature type="active site" description="Charge relay system" evidence="5">
    <location>
        <position position="163"/>
    </location>
</feature>
<keyword evidence="9" id="KW-1185">Reference proteome</keyword>
<name>A0A3N4HR15_ASCIM</name>
<proteinExistence type="inferred from homology"/>
<dbReference type="InterPro" id="IPR015500">
    <property type="entry name" value="Peptidase_S8_subtilisin-rel"/>
</dbReference>
<dbReference type="InterPro" id="IPR023828">
    <property type="entry name" value="Peptidase_S8_Ser-AS"/>
</dbReference>
<accession>A0A3N4HR15</accession>
<dbReference type="PROSITE" id="PS51892">
    <property type="entry name" value="SUBTILASE"/>
    <property type="match status" value="1"/>
</dbReference>
<evidence type="ECO:0000256" key="3">
    <source>
        <dbReference type="ARBA" id="ARBA00022801"/>
    </source>
</evidence>
<dbReference type="GO" id="GO:0006508">
    <property type="term" value="P:proteolysis"/>
    <property type="evidence" value="ECO:0007669"/>
    <property type="project" value="UniProtKB-KW"/>
</dbReference>
<dbReference type="InterPro" id="IPR036852">
    <property type="entry name" value="Peptidase_S8/S53_dom_sf"/>
</dbReference>
<feature type="domain" description="Peptidase S8/S53" evidence="7">
    <location>
        <begin position="154"/>
        <end position="515"/>
    </location>
</feature>
<dbReference type="PANTHER" id="PTHR43806:SF66">
    <property type="entry name" value="SERIN ENDOPEPTIDASE"/>
    <property type="match status" value="1"/>
</dbReference>
<dbReference type="EMBL" id="ML119879">
    <property type="protein sequence ID" value="RPA72104.1"/>
    <property type="molecule type" value="Genomic_DNA"/>
</dbReference>
<feature type="active site" description="Charge relay system" evidence="5">
    <location>
        <position position="498"/>
    </location>
</feature>
<dbReference type="STRING" id="1160509.A0A3N4HR15"/>
<dbReference type="Gene3D" id="3.40.50.200">
    <property type="entry name" value="Peptidase S8/S53 domain"/>
    <property type="match status" value="2"/>
</dbReference>
<feature type="transmembrane region" description="Helical" evidence="6">
    <location>
        <begin position="82"/>
        <end position="102"/>
    </location>
</feature>
<dbReference type="InterPro" id="IPR050131">
    <property type="entry name" value="Peptidase_S8_subtilisin-like"/>
</dbReference>
<dbReference type="OrthoDB" id="10256524at2759"/>
<keyword evidence="2 5" id="KW-0645">Protease</keyword>
<dbReference type="PROSITE" id="PS00138">
    <property type="entry name" value="SUBTILASE_SER"/>
    <property type="match status" value="1"/>
</dbReference>
<dbReference type="AlphaFoldDB" id="A0A3N4HR15"/>
<organism evidence="8 9">
    <name type="scientific">Ascobolus immersus RN42</name>
    <dbReference type="NCBI Taxonomy" id="1160509"/>
    <lineage>
        <taxon>Eukaryota</taxon>
        <taxon>Fungi</taxon>
        <taxon>Dikarya</taxon>
        <taxon>Ascomycota</taxon>
        <taxon>Pezizomycotina</taxon>
        <taxon>Pezizomycetes</taxon>
        <taxon>Pezizales</taxon>
        <taxon>Ascobolaceae</taxon>
        <taxon>Ascobolus</taxon>
    </lineage>
</organism>
<dbReference type="GO" id="GO:0004252">
    <property type="term" value="F:serine-type endopeptidase activity"/>
    <property type="evidence" value="ECO:0007669"/>
    <property type="project" value="UniProtKB-UniRule"/>
</dbReference>
<dbReference type="PANTHER" id="PTHR43806">
    <property type="entry name" value="PEPTIDASE S8"/>
    <property type="match status" value="1"/>
</dbReference>
<evidence type="ECO:0000256" key="2">
    <source>
        <dbReference type="ARBA" id="ARBA00022670"/>
    </source>
</evidence>
<evidence type="ECO:0000313" key="9">
    <source>
        <dbReference type="Proteomes" id="UP000275078"/>
    </source>
</evidence>
<keyword evidence="6" id="KW-0472">Membrane</keyword>